<dbReference type="Proteomes" id="UP000003195">
    <property type="component" value="Unassembled WGS sequence"/>
</dbReference>
<dbReference type="InterPro" id="IPR053941">
    <property type="entry name" value="Csm6_HEPN"/>
</dbReference>
<dbReference type="OrthoDB" id="5243123at2"/>
<evidence type="ECO:0000259" key="2">
    <source>
        <dbReference type="Pfam" id="PF22208"/>
    </source>
</evidence>
<organism evidence="3 4">
    <name type="scientific">Megasphaera micronuciformis F0359</name>
    <dbReference type="NCBI Taxonomy" id="706434"/>
    <lineage>
        <taxon>Bacteria</taxon>
        <taxon>Bacillati</taxon>
        <taxon>Bacillota</taxon>
        <taxon>Negativicutes</taxon>
        <taxon>Veillonellales</taxon>
        <taxon>Veillonellaceae</taxon>
        <taxon>Megasphaera</taxon>
    </lineage>
</organism>
<evidence type="ECO:0000313" key="3">
    <source>
        <dbReference type="EMBL" id="EFQ03349.1"/>
    </source>
</evidence>
<gene>
    <name evidence="3" type="ORF">HMPREF9429_01777</name>
</gene>
<feature type="domain" description="Csm6 CARF" evidence="2">
    <location>
        <begin position="64"/>
        <end position="167"/>
    </location>
</feature>
<dbReference type="Pfam" id="PF22208">
    <property type="entry name" value="Cas_Csm6_CARF"/>
    <property type="match status" value="1"/>
</dbReference>
<dbReference type="eggNOG" id="ENOG502Z9RR">
    <property type="taxonomic scope" value="Bacteria"/>
</dbReference>
<dbReference type="InterPro" id="IPR013489">
    <property type="entry name" value="CRISPR-assoc_prot_Csm6"/>
</dbReference>
<protein>
    <submittedName>
        <fullName evidence="3">Putative CRISPR-associated protein, Csm6 family</fullName>
    </submittedName>
</protein>
<comment type="caution">
    <text evidence="3">The sequence shown here is derived from an EMBL/GenBank/DDBJ whole genome shotgun (WGS) entry which is preliminary data.</text>
</comment>
<dbReference type="HOGENOM" id="CLU_047385_3_0_9"/>
<keyword evidence="4" id="KW-1185">Reference proteome</keyword>
<dbReference type="EMBL" id="AECS01000049">
    <property type="protein sequence ID" value="EFQ03349.1"/>
    <property type="molecule type" value="Genomic_DNA"/>
</dbReference>
<dbReference type="NCBIfam" id="TIGR02672">
    <property type="entry name" value="cas_csm6"/>
    <property type="match status" value="1"/>
</dbReference>
<dbReference type="RefSeq" id="WP_006943184.1">
    <property type="nucleotide sequence ID" value="NZ_GL538212.1"/>
</dbReference>
<sequence length="446" mass="52255">MQYLFTPVGNTDPVRDYHDGGMLHILRHYKIDKVFIFLTADMEEKEEQWHCYSLGVKKVAPQCEIEFIKSGITEPQNYEKLLYLQEKFDELFEQFPDVKWILNITSGTSQMQTIMSFLSVDYPSCTAVQVSNPHVDRDKVAVHCEKEEYVQMLECNEDDDPSSPNRCTEPPLLMIRRHVLRFQIESLVRNYEYGGALQLVEQNRRLFSDTTERLLRHGVCRTMLNWREANKIISDYEGNILMQSPGDFSEYFQVMELRQRKGQLSEFIVKLSPVLMGLGFKYLECIKGFDLLQCGRELDRNGERVFIWDCNKARKYNPELQDYLDKKYSGDMKDGPLYFQTIMALCEYYKATTLKSDALHNEITTAFSKLRTVEETARNPIAHNICNMTETRLEEETKKQLLEPLNSAGILRILRKVYKDIYKKNMAWTYDGLNDCIVESLQTFSM</sequence>
<name>E2ZE75_9FIRM</name>
<evidence type="ECO:0000259" key="1">
    <source>
        <dbReference type="Pfam" id="PF09659"/>
    </source>
</evidence>
<proteinExistence type="predicted"/>
<accession>E2ZE75</accession>
<dbReference type="STRING" id="706434.HMPREF9429_01777"/>
<dbReference type="InterPro" id="IPR053955">
    <property type="entry name" value="Csm6_CARF"/>
</dbReference>
<feature type="domain" description="Csm6 HEPN" evidence="1">
    <location>
        <begin position="249"/>
        <end position="437"/>
    </location>
</feature>
<evidence type="ECO:0000313" key="4">
    <source>
        <dbReference type="Proteomes" id="UP000003195"/>
    </source>
</evidence>
<dbReference type="AlphaFoldDB" id="E2ZE75"/>
<reference evidence="3 4" key="1">
    <citation type="submission" date="2010-08" db="EMBL/GenBank/DDBJ databases">
        <authorList>
            <person name="Weinstock G."/>
            <person name="Sodergren E."/>
            <person name="Clifton S."/>
            <person name="Fulton L."/>
            <person name="Fulton B."/>
            <person name="Courtney L."/>
            <person name="Fronick C."/>
            <person name="Harrison M."/>
            <person name="Strong C."/>
            <person name="Farmer C."/>
            <person name="Delahaunty K."/>
            <person name="Markovic C."/>
            <person name="Hall O."/>
            <person name="Minx P."/>
            <person name="Tomlinson C."/>
            <person name="Mitreva M."/>
            <person name="Hou S."/>
            <person name="Chen J."/>
            <person name="Wollam A."/>
            <person name="Pepin K.H."/>
            <person name="Johnson M."/>
            <person name="Bhonagiri V."/>
            <person name="Zhang X."/>
            <person name="Suruliraj S."/>
            <person name="Warren W."/>
            <person name="Chinwalla A."/>
            <person name="Mardis E.R."/>
            <person name="Wilson R.K."/>
        </authorList>
    </citation>
    <scope>NUCLEOTIDE SEQUENCE [LARGE SCALE GENOMIC DNA]</scope>
    <source>
        <strain evidence="3 4">F0359</strain>
    </source>
</reference>
<dbReference type="Pfam" id="PF09659">
    <property type="entry name" value="Cas_Csm6_HEPN"/>
    <property type="match status" value="1"/>
</dbReference>